<dbReference type="AlphaFoldDB" id="A0A1Y5RLB6"/>
<dbReference type="PANTHER" id="PTHR33221:SF4">
    <property type="entry name" value="HTH-TYPE TRANSCRIPTIONAL REPRESSOR NSRR"/>
    <property type="match status" value="1"/>
</dbReference>
<dbReference type="GO" id="GO:0005829">
    <property type="term" value="C:cytosol"/>
    <property type="evidence" value="ECO:0007669"/>
    <property type="project" value="TreeGrafter"/>
</dbReference>
<dbReference type="STRING" id="315423.SAMN04488020_101685"/>
<dbReference type="Pfam" id="PF02082">
    <property type="entry name" value="Rrf2"/>
    <property type="match status" value="1"/>
</dbReference>
<dbReference type="InterPro" id="IPR036390">
    <property type="entry name" value="WH_DNA-bd_sf"/>
</dbReference>
<dbReference type="SUPFAM" id="SSF46785">
    <property type="entry name" value="Winged helix' DNA-binding domain"/>
    <property type="match status" value="1"/>
</dbReference>
<evidence type="ECO:0000313" key="3">
    <source>
        <dbReference type="Proteomes" id="UP000193870"/>
    </source>
</evidence>
<dbReference type="GO" id="GO:0003677">
    <property type="term" value="F:DNA binding"/>
    <property type="evidence" value="ECO:0007669"/>
    <property type="project" value="UniProtKB-KW"/>
</dbReference>
<reference evidence="2 3" key="1">
    <citation type="submission" date="2017-03" db="EMBL/GenBank/DDBJ databases">
        <authorList>
            <person name="Afonso C.L."/>
            <person name="Miller P.J."/>
            <person name="Scott M.A."/>
            <person name="Spackman E."/>
            <person name="Goraichik I."/>
            <person name="Dimitrov K.M."/>
            <person name="Suarez D.L."/>
            <person name="Swayne D.E."/>
        </authorList>
    </citation>
    <scope>NUCLEOTIDE SEQUENCE [LARGE SCALE GENOMIC DNA]</scope>
    <source>
        <strain evidence="2 3">CECT 7066</strain>
    </source>
</reference>
<evidence type="ECO:0000256" key="1">
    <source>
        <dbReference type="ARBA" id="ARBA00023125"/>
    </source>
</evidence>
<name>A0A1Y5RLB6_9RHOB</name>
<keyword evidence="1" id="KW-0238">DNA-binding</keyword>
<dbReference type="GO" id="GO:0003700">
    <property type="term" value="F:DNA-binding transcription factor activity"/>
    <property type="evidence" value="ECO:0007669"/>
    <property type="project" value="TreeGrafter"/>
</dbReference>
<dbReference type="NCBIfam" id="TIGR00738">
    <property type="entry name" value="rrf2_super"/>
    <property type="match status" value="1"/>
</dbReference>
<keyword evidence="3" id="KW-1185">Reference proteome</keyword>
<proteinExistence type="predicted"/>
<dbReference type="PANTHER" id="PTHR33221">
    <property type="entry name" value="WINGED HELIX-TURN-HELIX TRANSCRIPTIONAL REGULATOR, RRF2 FAMILY"/>
    <property type="match status" value="1"/>
</dbReference>
<sequence length="163" mass="17423">MAVASKRRPCNRYCKYPLLLMESAMRLTTFTDFGLRALMRMAGTPERAFSTAELASEFGISRNHLAKIMQRLARSGIVETRRGGGGGARLARPPDAIRLGEVVRVLEQGHVLVDCFASGGDCTIAGCCRLKGRLRAAEAAFLADLDRSTLADVALPAPATGAA</sequence>
<accession>A0A1Y5RLB6</accession>
<dbReference type="Proteomes" id="UP000193870">
    <property type="component" value="Unassembled WGS sequence"/>
</dbReference>
<gene>
    <name evidence="2" type="primary">nsrR</name>
    <name evidence="2" type="ORF">PAM7066_00687</name>
</gene>
<protein>
    <submittedName>
        <fullName evidence="2">HTH-type transcriptional repressor NsrR</fullName>
    </submittedName>
</protein>
<evidence type="ECO:0000313" key="2">
    <source>
        <dbReference type="EMBL" id="SLN20178.1"/>
    </source>
</evidence>
<organism evidence="2 3">
    <name type="scientific">Palleronia marisminoris</name>
    <dbReference type="NCBI Taxonomy" id="315423"/>
    <lineage>
        <taxon>Bacteria</taxon>
        <taxon>Pseudomonadati</taxon>
        <taxon>Pseudomonadota</taxon>
        <taxon>Alphaproteobacteria</taxon>
        <taxon>Rhodobacterales</taxon>
        <taxon>Roseobacteraceae</taxon>
        <taxon>Palleronia</taxon>
    </lineage>
</organism>
<dbReference type="Gene3D" id="1.10.10.10">
    <property type="entry name" value="Winged helix-like DNA-binding domain superfamily/Winged helix DNA-binding domain"/>
    <property type="match status" value="1"/>
</dbReference>
<dbReference type="InterPro" id="IPR036388">
    <property type="entry name" value="WH-like_DNA-bd_sf"/>
</dbReference>
<dbReference type="EMBL" id="FWFV01000001">
    <property type="protein sequence ID" value="SLN20178.1"/>
    <property type="molecule type" value="Genomic_DNA"/>
</dbReference>
<dbReference type="InterPro" id="IPR000944">
    <property type="entry name" value="Tscrpt_reg_Rrf2"/>
</dbReference>
<dbReference type="PROSITE" id="PS51197">
    <property type="entry name" value="HTH_RRF2_2"/>
    <property type="match status" value="1"/>
</dbReference>